<feature type="compositionally biased region" description="Low complexity" evidence="5">
    <location>
        <begin position="521"/>
        <end position="537"/>
    </location>
</feature>
<proteinExistence type="predicted"/>
<evidence type="ECO:0000256" key="2">
    <source>
        <dbReference type="ARBA" id="ARBA00022723"/>
    </source>
</evidence>
<feature type="domain" description="HMPTM N-terminal zinc ribbon" evidence="7">
    <location>
        <begin position="17"/>
        <end position="70"/>
    </location>
</feature>
<evidence type="ECO:0000256" key="3">
    <source>
        <dbReference type="ARBA" id="ARBA00023004"/>
    </source>
</evidence>
<dbReference type="EMBL" id="VFPS01000004">
    <property type="protein sequence ID" value="TQM95036.1"/>
    <property type="molecule type" value="Genomic_DNA"/>
</dbReference>
<keyword evidence="9" id="KW-1185">Reference proteome</keyword>
<dbReference type="CDD" id="cd01335">
    <property type="entry name" value="Radical_SAM"/>
    <property type="match status" value="1"/>
</dbReference>
<sequence length="551" mass="60348">MTPAAGAGMPLRDYRIHRYVNAFCPRCHEEDPDRPLSEVRRLSGWLADRDGTVWLERGCPDHGLISTLYDESADLLRYLEQWTAPTKVHGPDTTANFKPVPSAYEDGLPQMQTQHTCILLEDLTDHCNLRCPTCFAESTPAASAIAPLAEVLASVDARLAKENQRIDVLMLSGGEPTLYPWLEQLLEQLVARPIVRILLNSNGLRIANDDAFVQTLKKHRERVEVYLQYDGESAEASAYHRGADIRRFKERALERLSDAGVFTTLTMTAALGVNDGEIGAVIRRAMATPYVGGVTIQPVFGSGRSAGIDPNERLTHTGVLARLGPQTNDLMTWRDLTALPCSHPHCCSVGYFLKDDGGEWRSLVGLIGHERLKEFLDLNPDLLANRIADSNVNKAIRDVVKSSLLDLLSEQSSLSHPSMSDIWRDICVNCDLGIGTLATLAASKLPGQHQRLRRMLADRVLRVTVKPFMDINTMIEERLTQCCVHVATVNEETSVHQCAPFCAVQAWAPLSRTRISTATGSAAARAGGDATGGATSIGSGGRRQLPVTVAT</sequence>
<accession>A0A4Y3UPP1</accession>
<evidence type="ECO:0000256" key="1">
    <source>
        <dbReference type="ARBA" id="ARBA00022691"/>
    </source>
</evidence>
<dbReference type="Pfam" id="PF04055">
    <property type="entry name" value="Radical_SAM"/>
    <property type="match status" value="1"/>
</dbReference>
<organism evidence="8 9">
    <name type="scientific">Microbacterium lacticum</name>
    <dbReference type="NCBI Taxonomy" id="33885"/>
    <lineage>
        <taxon>Bacteria</taxon>
        <taxon>Bacillati</taxon>
        <taxon>Actinomycetota</taxon>
        <taxon>Actinomycetes</taxon>
        <taxon>Micrococcales</taxon>
        <taxon>Microbacteriaceae</taxon>
        <taxon>Microbacterium</taxon>
    </lineage>
</organism>
<keyword evidence="1" id="KW-0949">S-adenosyl-L-methionine</keyword>
<evidence type="ECO:0000256" key="4">
    <source>
        <dbReference type="ARBA" id="ARBA00023014"/>
    </source>
</evidence>
<dbReference type="SFLD" id="SFLDG01067">
    <property type="entry name" value="SPASM/twitch_domain_containing"/>
    <property type="match status" value="1"/>
</dbReference>
<dbReference type="SFLD" id="SFLDS00029">
    <property type="entry name" value="Radical_SAM"/>
    <property type="match status" value="1"/>
</dbReference>
<protein>
    <recommendedName>
        <fullName evidence="10">Radical SAM core domain-containing protein</fullName>
    </recommendedName>
</protein>
<gene>
    <name evidence="8" type="ORF">FHX68_2370</name>
</gene>
<dbReference type="Pfam" id="PF23545">
    <property type="entry name" value="Zn_ribbon_HMPTM"/>
    <property type="match status" value="1"/>
</dbReference>
<dbReference type="SUPFAM" id="SSF102114">
    <property type="entry name" value="Radical SAM enzymes"/>
    <property type="match status" value="1"/>
</dbReference>
<evidence type="ECO:0000256" key="5">
    <source>
        <dbReference type="SAM" id="MobiDB-lite"/>
    </source>
</evidence>
<dbReference type="GO" id="GO:0051536">
    <property type="term" value="F:iron-sulfur cluster binding"/>
    <property type="evidence" value="ECO:0007669"/>
    <property type="project" value="UniProtKB-KW"/>
</dbReference>
<comment type="caution">
    <text evidence="8">The sequence shown here is derived from an EMBL/GenBank/DDBJ whole genome shotgun (WGS) entry which is preliminary data.</text>
</comment>
<feature type="region of interest" description="Disordered" evidence="5">
    <location>
        <begin position="521"/>
        <end position="551"/>
    </location>
</feature>
<feature type="domain" description="Radical SAM core" evidence="6">
    <location>
        <begin position="124"/>
        <end position="284"/>
    </location>
</feature>
<keyword evidence="3" id="KW-0408">Iron</keyword>
<keyword evidence="4" id="KW-0411">Iron-sulfur</keyword>
<dbReference type="InterPro" id="IPR013785">
    <property type="entry name" value="Aldolase_TIM"/>
</dbReference>
<dbReference type="InterPro" id="IPR034474">
    <property type="entry name" value="Methyltransferase_Class_D"/>
</dbReference>
<dbReference type="InterPro" id="IPR056488">
    <property type="entry name" value="Zn_ribbon_HMPTM"/>
</dbReference>
<dbReference type="AlphaFoldDB" id="A0A4Y3UPP1"/>
<keyword evidence="2" id="KW-0479">Metal-binding</keyword>
<dbReference type="PANTHER" id="PTHR43306">
    <property type="entry name" value="7,8-DIHYDRO-6-HYDROXYMETHYLPTERIN DIMETHYLTRANSFERASE"/>
    <property type="match status" value="1"/>
</dbReference>
<reference evidence="8 9" key="1">
    <citation type="submission" date="2019-06" db="EMBL/GenBank/DDBJ databases">
        <title>Sequencing the genomes of 1000 actinobacteria strains.</title>
        <authorList>
            <person name="Klenk H.-P."/>
        </authorList>
    </citation>
    <scope>NUCLEOTIDE SEQUENCE [LARGE SCALE GENOMIC DNA]</scope>
    <source>
        <strain evidence="8 9">DSM 20427</strain>
    </source>
</reference>
<dbReference type="GO" id="GO:0003824">
    <property type="term" value="F:catalytic activity"/>
    <property type="evidence" value="ECO:0007669"/>
    <property type="project" value="InterPro"/>
</dbReference>
<evidence type="ECO:0000259" key="7">
    <source>
        <dbReference type="Pfam" id="PF23545"/>
    </source>
</evidence>
<evidence type="ECO:0000313" key="9">
    <source>
        <dbReference type="Proteomes" id="UP000319804"/>
    </source>
</evidence>
<dbReference type="InterPro" id="IPR058240">
    <property type="entry name" value="rSAM_sf"/>
</dbReference>
<dbReference type="RefSeq" id="WP_244926859.1">
    <property type="nucleotide sequence ID" value="NZ_BJNA01000026.1"/>
</dbReference>
<evidence type="ECO:0000259" key="6">
    <source>
        <dbReference type="Pfam" id="PF04055"/>
    </source>
</evidence>
<dbReference type="Gene3D" id="3.20.20.70">
    <property type="entry name" value="Aldolase class I"/>
    <property type="match status" value="1"/>
</dbReference>
<dbReference type="PANTHER" id="PTHR43306:SF1">
    <property type="entry name" value="7,8-DIHYDRO-6-HYDROXYMETHYLPTERIN DIMETHYLTRANSFERASE"/>
    <property type="match status" value="1"/>
</dbReference>
<dbReference type="InterPro" id="IPR007197">
    <property type="entry name" value="rSAM"/>
</dbReference>
<name>A0A4Y3UPP1_9MICO</name>
<dbReference type="Proteomes" id="UP000319804">
    <property type="component" value="Unassembled WGS sequence"/>
</dbReference>
<evidence type="ECO:0000313" key="8">
    <source>
        <dbReference type="EMBL" id="TQM95036.1"/>
    </source>
</evidence>
<dbReference type="GO" id="GO:0046872">
    <property type="term" value="F:metal ion binding"/>
    <property type="evidence" value="ECO:0007669"/>
    <property type="project" value="UniProtKB-KW"/>
</dbReference>
<evidence type="ECO:0008006" key="10">
    <source>
        <dbReference type="Google" id="ProtNLM"/>
    </source>
</evidence>